<sequence>MTLYCKRKLLNLLLKRPSRFLIFFHDIFKHVFGNLNILCENVTHVDIWVLPCVEKSPYCEEPVTIQDQLVNKMLSASTWLLLGTGLTLVQASYIAASPGLSAVFIREMLDRMGSDLADPGRGDYIDIIPQTYVKTILFLIT</sequence>
<name>A0AAN9A4R0_HALRR</name>
<evidence type="ECO:0000313" key="2">
    <source>
        <dbReference type="Proteomes" id="UP001381693"/>
    </source>
</evidence>
<protein>
    <submittedName>
        <fullName evidence="1">Uncharacterized protein</fullName>
    </submittedName>
</protein>
<dbReference type="EMBL" id="JAXCGZ010013537">
    <property type="protein sequence ID" value="KAK7072340.1"/>
    <property type="molecule type" value="Genomic_DNA"/>
</dbReference>
<organism evidence="1 2">
    <name type="scientific">Halocaridina rubra</name>
    <name type="common">Hawaiian red shrimp</name>
    <dbReference type="NCBI Taxonomy" id="373956"/>
    <lineage>
        <taxon>Eukaryota</taxon>
        <taxon>Metazoa</taxon>
        <taxon>Ecdysozoa</taxon>
        <taxon>Arthropoda</taxon>
        <taxon>Crustacea</taxon>
        <taxon>Multicrustacea</taxon>
        <taxon>Malacostraca</taxon>
        <taxon>Eumalacostraca</taxon>
        <taxon>Eucarida</taxon>
        <taxon>Decapoda</taxon>
        <taxon>Pleocyemata</taxon>
        <taxon>Caridea</taxon>
        <taxon>Atyoidea</taxon>
        <taxon>Atyidae</taxon>
        <taxon>Halocaridina</taxon>
    </lineage>
</organism>
<accession>A0AAN9A4R0</accession>
<evidence type="ECO:0000313" key="1">
    <source>
        <dbReference type="EMBL" id="KAK7072340.1"/>
    </source>
</evidence>
<gene>
    <name evidence="1" type="ORF">SK128_014430</name>
</gene>
<reference evidence="1 2" key="1">
    <citation type="submission" date="2023-11" db="EMBL/GenBank/DDBJ databases">
        <title>Halocaridina rubra genome assembly.</title>
        <authorList>
            <person name="Smith C."/>
        </authorList>
    </citation>
    <scope>NUCLEOTIDE SEQUENCE [LARGE SCALE GENOMIC DNA]</scope>
    <source>
        <strain evidence="1">EP-1</strain>
        <tissue evidence="1">Whole</tissue>
    </source>
</reference>
<comment type="caution">
    <text evidence="1">The sequence shown here is derived from an EMBL/GenBank/DDBJ whole genome shotgun (WGS) entry which is preliminary data.</text>
</comment>
<keyword evidence="2" id="KW-1185">Reference proteome</keyword>
<dbReference type="AlphaFoldDB" id="A0AAN9A4R0"/>
<dbReference type="Proteomes" id="UP001381693">
    <property type="component" value="Unassembled WGS sequence"/>
</dbReference>
<proteinExistence type="predicted"/>